<gene>
    <name evidence="1" type="ORF">APZ18_03100</name>
</gene>
<evidence type="ECO:0000313" key="2">
    <source>
        <dbReference type="Proteomes" id="UP000050833"/>
    </source>
</evidence>
<dbReference type="AlphaFoldDB" id="A0AAW3JTZ4"/>
<dbReference type="Proteomes" id="UP000050833">
    <property type="component" value="Unassembled WGS sequence"/>
</dbReference>
<evidence type="ECO:0000313" key="1">
    <source>
        <dbReference type="EMBL" id="KQC86197.1"/>
    </source>
</evidence>
<protein>
    <submittedName>
        <fullName evidence="1">Uncharacterized protein</fullName>
    </submittedName>
</protein>
<comment type="caution">
    <text evidence="1">The sequence shown here is derived from an EMBL/GenBank/DDBJ whole genome shotgun (WGS) entry which is preliminary data.</text>
</comment>
<dbReference type="RefSeq" id="WP_055941500.1">
    <property type="nucleotide sequence ID" value="NZ_LLKB01000001.1"/>
</dbReference>
<reference evidence="1 2" key="1">
    <citation type="submission" date="2015-10" db="EMBL/GenBank/DDBJ databases">
        <title>Butyribacter intestini gen. nov., sp. nov., a butyric acid-producing bacterium of the family Lachnospiraceae isolated from the human faeces.</title>
        <authorList>
            <person name="Zou Y."/>
            <person name="Xue W."/>
            <person name="Luo G."/>
            <person name="Lv M."/>
        </authorList>
    </citation>
    <scope>NUCLEOTIDE SEQUENCE [LARGE SCALE GENOMIC DNA]</scope>
    <source>
        <strain evidence="1 2">TF01-11</strain>
    </source>
</reference>
<organism evidence="1 2">
    <name type="scientific">Butyribacter intestini</name>
    <dbReference type="NCBI Taxonomy" id="1703332"/>
    <lineage>
        <taxon>Bacteria</taxon>
        <taxon>Bacillati</taxon>
        <taxon>Bacillota</taxon>
        <taxon>Clostridia</taxon>
        <taxon>Lachnospirales</taxon>
        <taxon>Lachnospiraceae</taxon>
        <taxon>Butyribacter</taxon>
    </lineage>
</organism>
<dbReference type="EMBL" id="LLKB01000001">
    <property type="protein sequence ID" value="KQC86197.1"/>
    <property type="molecule type" value="Genomic_DNA"/>
</dbReference>
<accession>A0AAW3JTZ4</accession>
<name>A0AAW3JTZ4_9FIRM</name>
<proteinExistence type="predicted"/>
<sequence length="165" mass="19456">MEKDSDYFDIIINGLALKFKLFTYDYILKELKDCEGIESVFSLELPEEKPFSGLKKIYLDSDGNEKYHFFAYIKFFEREDGKLFGIVGGKTNYPNPDISFDLISKKSQKQDNRISRIFLDMNAKFRYSRKVLIINHKPKLDKNSDNQQALFLETYVQRTFNLLDS</sequence>
<keyword evidence="2" id="KW-1185">Reference proteome</keyword>